<evidence type="ECO:0000256" key="1">
    <source>
        <dbReference type="ARBA" id="ARBA00008056"/>
    </source>
</evidence>
<dbReference type="InterPro" id="IPR026992">
    <property type="entry name" value="DIOX_N"/>
</dbReference>
<dbReference type="Proteomes" id="UP001172673">
    <property type="component" value="Unassembled WGS sequence"/>
</dbReference>
<dbReference type="GO" id="GO:0016491">
    <property type="term" value="F:oxidoreductase activity"/>
    <property type="evidence" value="ECO:0007669"/>
    <property type="project" value="UniProtKB-KW"/>
</dbReference>
<sequence length="355" mass="39835">MGSISEQGSNGEIASENIPIVDLSPFTSSESADKSPAARLKAAQDLVRACREVGFVYIKNHGVSASELEQAFTVSKSFYDLPTEEKMRAPHPPGWAVHRGYSWPGLEKVSGALSADDNVEELAAKLREVQDYKESYEVGSENNPDQPNVWPPPEVMPEWRPFMTSFYWTCFEAAKHILRALALGIGLSDENHLLNYHSGDYNQLRLLHYPPIPATAVEGGKFARMPAHTDWSSMTMLFQDDCGGLQVESPSQPGEFIDVAPIPGTCLMNVGDLLMRWSNDYLRSTSHRVQLPPRQDRYTGDERLTRARYSIPYFVTTDPDRVVECLTGRFEGGEKAKYGPITQREYSAMRARMQY</sequence>
<dbReference type="GO" id="GO:0046872">
    <property type="term" value="F:metal ion binding"/>
    <property type="evidence" value="ECO:0007669"/>
    <property type="project" value="UniProtKB-KW"/>
</dbReference>
<dbReference type="AlphaFoldDB" id="A0AA38XAU0"/>
<comment type="caution">
    <text evidence="4">The sequence shown here is derived from an EMBL/GenBank/DDBJ whole genome shotgun (WGS) entry which is preliminary data.</text>
</comment>
<reference evidence="4" key="1">
    <citation type="submission" date="2022-10" db="EMBL/GenBank/DDBJ databases">
        <title>Culturing micro-colonial fungi from biological soil crusts in the Mojave desert and describing Neophaeococcomyces mojavensis, and introducing the new genera and species Taxawa tesnikishii.</title>
        <authorList>
            <person name="Kurbessoian T."/>
            <person name="Stajich J.E."/>
        </authorList>
    </citation>
    <scope>NUCLEOTIDE SEQUENCE</scope>
    <source>
        <strain evidence="4">TK_41</strain>
    </source>
</reference>
<dbReference type="Gene3D" id="2.60.120.330">
    <property type="entry name" value="B-lactam Antibiotic, Isopenicillin N Synthase, Chain"/>
    <property type="match status" value="1"/>
</dbReference>
<evidence type="ECO:0000313" key="5">
    <source>
        <dbReference type="Proteomes" id="UP001172673"/>
    </source>
</evidence>
<keyword evidence="5" id="KW-1185">Reference proteome</keyword>
<dbReference type="InterPro" id="IPR005123">
    <property type="entry name" value="Oxoglu/Fe-dep_dioxygenase_dom"/>
</dbReference>
<dbReference type="Pfam" id="PF03171">
    <property type="entry name" value="2OG-FeII_Oxy"/>
    <property type="match status" value="1"/>
</dbReference>
<dbReference type="SUPFAM" id="SSF51197">
    <property type="entry name" value="Clavaminate synthase-like"/>
    <property type="match status" value="1"/>
</dbReference>
<dbReference type="InterPro" id="IPR027443">
    <property type="entry name" value="IPNS-like_sf"/>
</dbReference>
<feature type="domain" description="Fe2OG dioxygenase" evidence="3">
    <location>
        <begin position="200"/>
        <end position="317"/>
    </location>
</feature>
<name>A0AA38XAU0_9EURO</name>
<keyword evidence="2" id="KW-0408">Iron</keyword>
<dbReference type="GO" id="GO:0044283">
    <property type="term" value="P:small molecule biosynthetic process"/>
    <property type="evidence" value="ECO:0007669"/>
    <property type="project" value="UniProtKB-ARBA"/>
</dbReference>
<dbReference type="EMBL" id="JAPDRK010000008">
    <property type="protein sequence ID" value="KAJ9609950.1"/>
    <property type="molecule type" value="Genomic_DNA"/>
</dbReference>
<protein>
    <recommendedName>
        <fullName evidence="3">Fe2OG dioxygenase domain-containing protein</fullName>
    </recommendedName>
</protein>
<dbReference type="InterPro" id="IPR044861">
    <property type="entry name" value="IPNS-like_FE2OG_OXY"/>
</dbReference>
<dbReference type="InterPro" id="IPR050231">
    <property type="entry name" value="Iron_ascorbate_oxido_reductase"/>
</dbReference>
<organism evidence="4 5">
    <name type="scientific">Cladophialophora chaetospira</name>
    <dbReference type="NCBI Taxonomy" id="386627"/>
    <lineage>
        <taxon>Eukaryota</taxon>
        <taxon>Fungi</taxon>
        <taxon>Dikarya</taxon>
        <taxon>Ascomycota</taxon>
        <taxon>Pezizomycotina</taxon>
        <taxon>Eurotiomycetes</taxon>
        <taxon>Chaetothyriomycetidae</taxon>
        <taxon>Chaetothyriales</taxon>
        <taxon>Herpotrichiellaceae</taxon>
        <taxon>Cladophialophora</taxon>
    </lineage>
</organism>
<gene>
    <name evidence="4" type="ORF">H2200_006280</name>
</gene>
<dbReference type="PROSITE" id="PS51471">
    <property type="entry name" value="FE2OG_OXY"/>
    <property type="match status" value="1"/>
</dbReference>
<evidence type="ECO:0000259" key="3">
    <source>
        <dbReference type="PROSITE" id="PS51471"/>
    </source>
</evidence>
<dbReference type="Pfam" id="PF14226">
    <property type="entry name" value="DIOX_N"/>
    <property type="match status" value="1"/>
</dbReference>
<evidence type="ECO:0000313" key="4">
    <source>
        <dbReference type="EMBL" id="KAJ9609950.1"/>
    </source>
</evidence>
<comment type="similarity">
    <text evidence="1 2">Belongs to the iron/ascorbate-dependent oxidoreductase family.</text>
</comment>
<dbReference type="PRINTS" id="PR00682">
    <property type="entry name" value="IPNSYNTHASE"/>
</dbReference>
<proteinExistence type="inferred from homology"/>
<keyword evidence="2" id="KW-0479">Metal-binding</keyword>
<evidence type="ECO:0000256" key="2">
    <source>
        <dbReference type="RuleBase" id="RU003682"/>
    </source>
</evidence>
<keyword evidence="2" id="KW-0560">Oxidoreductase</keyword>
<dbReference type="PANTHER" id="PTHR47990">
    <property type="entry name" value="2-OXOGLUTARATE (2OG) AND FE(II)-DEPENDENT OXYGENASE SUPERFAMILY PROTEIN-RELATED"/>
    <property type="match status" value="1"/>
</dbReference>
<accession>A0AA38XAU0</accession>